<dbReference type="EMBL" id="UZAF01019881">
    <property type="protein sequence ID" value="VDO64407.1"/>
    <property type="molecule type" value="Genomic_DNA"/>
</dbReference>
<protein>
    <submittedName>
        <fullName evidence="1 3">Uncharacterized protein</fullName>
    </submittedName>
</protein>
<organism evidence="3">
    <name type="scientific">Haemonchus placei</name>
    <name type="common">Barber's pole worm</name>
    <dbReference type="NCBI Taxonomy" id="6290"/>
    <lineage>
        <taxon>Eukaryota</taxon>
        <taxon>Metazoa</taxon>
        <taxon>Ecdysozoa</taxon>
        <taxon>Nematoda</taxon>
        <taxon>Chromadorea</taxon>
        <taxon>Rhabditida</taxon>
        <taxon>Rhabditina</taxon>
        <taxon>Rhabditomorpha</taxon>
        <taxon>Strongyloidea</taxon>
        <taxon>Trichostrongylidae</taxon>
        <taxon>Haemonchus</taxon>
    </lineage>
</organism>
<dbReference type="AlphaFoldDB" id="A0A0N4WZD9"/>
<keyword evidence="2" id="KW-1185">Reference proteome</keyword>
<name>A0A0N4WZD9_HAEPC</name>
<evidence type="ECO:0000313" key="1">
    <source>
        <dbReference type="EMBL" id="VDO64407.1"/>
    </source>
</evidence>
<gene>
    <name evidence="1" type="ORF">HPLM_LOCUS17293</name>
</gene>
<reference evidence="1 2" key="2">
    <citation type="submission" date="2018-11" db="EMBL/GenBank/DDBJ databases">
        <authorList>
            <consortium name="Pathogen Informatics"/>
        </authorList>
    </citation>
    <scope>NUCLEOTIDE SEQUENCE [LARGE SCALE GENOMIC DNA]</scope>
    <source>
        <strain evidence="1 2">MHpl1</strain>
    </source>
</reference>
<dbReference type="Proteomes" id="UP000268014">
    <property type="component" value="Unassembled WGS sequence"/>
</dbReference>
<sequence>MTSSLGPGTMFICNKGLSSTLQLAGSLNAGKIASGWKKTSERKISEH</sequence>
<evidence type="ECO:0000313" key="2">
    <source>
        <dbReference type="Proteomes" id="UP000268014"/>
    </source>
</evidence>
<reference evidence="3" key="1">
    <citation type="submission" date="2017-02" db="UniProtKB">
        <authorList>
            <consortium name="WormBaseParasite"/>
        </authorList>
    </citation>
    <scope>IDENTIFICATION</scope>
</reference>
<dbReference type="WBParaSite" id="HPLM_0001730101-mRNA-1">
    <property type="protein sequence ID" value="HPLM_0001730101-mRNA-1"/>
    <property type="gene ID" value="HPLM_0001730101"/>
</dbReference>
<evidence type="ECO:0000313" key="3">
    <source>
        <dbReference type="WBParaSite" id="HPLM_0001730101-mRNA-1"/>
    </source>
</evidence>
<proteinExistence type="predicted"/>
<accession>A0A0N4WZD9</accession>